<evidence type="ECO:0000256" key="4">
    <source>
        <dbReference type="ARBA" id="ARBA00022833"/>
    </source>
</evidence>
<keyword evidence="4" id="KW-0862">Zinc</keyword>
<organism evidence="8 9">
    <name type="scientific">Thalassospira permensis NBRC 106175</name>
    <dbReference type="NCBI Taxonomy" id="1353532"/>
    <lineage>
        <taxon>Bacteria</taxon>
        <taxon>Pseudomonadati</taxon>
        <taxon>Pseudomonadota</taxon>
        <taxon>Alphaproteobacteria</taxon>
        <taxon>Rhodospirillales</taxon>
        <taxon>Thalassospiraceae</taxon>
        <taxon>Thalassospira</taxon>
    </lineage>
</organism>
<dbReference type="Gene3D" id="3.40.50.720">
    <property type="entry name" value="NAD(P)-binding Rossmann-like Domain"/>
    <property type="match status" value="2"/>
</dbReference>
<keyword evidence="9" id="KW-1185">Reference proteome</keyword>
<reference evidence="8 9" key="1">
    <citation type="submission" date="2013-07" db="EMBL/GenBank/DDBJ databases">
        <title>Thalassospira permensis NBRC 106175 Genome Sequencing.</title>
        <authorList>
            <person name="Lai Q."/>
            <person name="Shao Z."/>
        </authorList>
    </citation>
    <scope>NUCLEOTIDE SEQUENCE [LARGE SCALE GENOMIC DNA]</scope>
    <source>
        <strain evidence="8 9">NBRC 106175</strain>
    </source>
</reference>
<evidence type="ECO:0000256" key="2">
    <source>
        <dbReference type="ARBA" id="ARBA00008072"/>
    </source>
</evidence>
<dbReference type="SUPFAM" id="SSF55347">
    <property type="entry name" value="Glyceraldehyde-3-phosphate dehydrogenase-like, C-terminal domain"/>
    <property type="match status" value="1"/>
</dbReference>
<comment type="similarity">
    <text evidence="2">Belongs to the zinc-containing alcohol dehydrogenase family.</text>
</comment>
<dbReference type="Proteomes" id="UP000027463">
    <property type="component" value="Unassembled WGS sequence"/>
</dbReference>
<evidence type="ECO:0008006" key="10">
    <source>
        <dbReference type="Google" id="ProtNLM"/>
    </source>
</evidence>
<dbReference type="SUPFAM" id="SSF50129">
    <property type="entry name" value="GroES-like"/>
    <property type="match status" value="1"/>
</dbReference>
<dbReference type="PANTHER" id="PTHR43350">
    <property type="entry name" value="NAD-DEPENDENT ALCOHOL DEHYDROGENASE"/>
    <property type="match status" value="1"/>
</dbReference>
<dbReference type="Gene3D" id="3.90.180.10">
    <property type="entry name" value="Medium-chain alcohol dehydrogenases, catalytic domain"/>
    <property type="match status" value="2"/>
</dbReference>
<dbReference type="InterPro" id="IPR011032">
    <property type="entry name" value="GroES-like_sf"/>
</dbReference>
<evidence type="ECO:0000313" key="9">
    <source>
        <dbReference type="Proteomes" id="UP000027463"/>
    </source>
</evidence>
<dbReference type="InterPro" id="IPR036291">
    <property type="entry name" value="NAD(P)-bd_dom_sf"/>
</dbReference>
<evidence type="ECO:0000259" key="6">
    <source>
        <dbReference type="Pfam" id="PF00107"/>
    </source>
</evidence>
<evidence type="ECO:0000256" key="1">
    <source>
        <dbReference type="ARBA" id="ARBA00001947"/>
    </source>
</evidence>
<dbReference type="EMBL" id="AUNC01000010">
    <property type="protein sequence ID" value="KEO58128.1"/>
    <property type="molecule type" value="Genomic_DNA"/>
</dbReference>
<comment type="cofactor">
    <cofactor evidence="1">
        <name>Zn(2+)</name>
        <dbReference type="ChEBI" id="CHEBI:29105"/>
    </cofactor>
</comment>
<gene>
    <name evidence="8" type="ORF">SMB34_15630</name>
</gene>
<sequence>MHQDDIMTDMRALLRFPGERRLAVADCPVPALLPGTILVRTEISVISNGTERQQASETKASLIRKAWQRPDLVALTIEKFRRDGAQATLNAVKGRLGRPMATGYANCGTVEAMAPDVTDFDIGQRVACAGMEHANHAEYNIVPRNLACPVPNTVSDEMAAFATLYAIGLHAAHQGELEIGQKVAVIGCGLIGQIVTQITIAAGAIVTVIEPFSERRKKAEESGAKYAYADISTAPVDQFDAVLVCSNNNKAARTVIESAAKLCRDRGIIVCVGDVAVNAPRNILYRKEITIRQVRSYGPGRYDANYEQLGQDYPIGHARWTVKRNMAAALSLMESGKLDPASLISHRINLHEASDFLSGGDDPTIMATVIKYHRTDSKPQPPAPVKKISKPNVMPVRIGLIGAGNYMNSVLLPRLKLRKKVALNAVVSGKGLSALAICRHMPDITTASDPDEILSNHDINTVFIATRHDSHADLASKALGAGKHVWLEKPLCIHPKQIGALKQAAGLSQTQVFMVGHNRRFAPMTACLKQHLIKGKKQFRYQVRPNPLPSDHWLYRPDQGGRTIGEISHFIDLIGYLTGAEMISLSCDWIDRKAGDSVWYMHFADGSRGEVSYMHAARRNMPKETLEVLAPGFSATIQDWRKLVINGNTVMRKGIFKSPDKGHDNAIDCFIDALSSGIHDHRMQGIAAEISLMDQILSAAEGSRHDAPA</sequence>
<evidence type="ECO:0000256" key="3">
    <source>
        <dbReference type="ARBA" id="ARBA00022723"/>
    </source>
</evidence>
<keyword evidence="3" id="KW-0479">Metal-binding</keyword>
<dbReference type="SUPFAM" id="SSF51735">
    <property type="entry name" value="NAD(P)-binding Rossmann-fold domains"/>
    <property type="match status" value="2"/>
</dbReference>
<feature type="domain" description="Alcohol dehydrogenase-like C-terminal" evidence="6">
    <location>
        <begin position="191"/>
        <end position="303"/>
    </location>
</feature>
<dbReference type="CDD" id="cd08255">
    <property type="entry name" value="2-desacetyl-2-hydroxyethyl_bacteriochlorophyllide_like"/>
    <property type="match status" value="1"/>
</dbReference>
<dbReference type="Pfam" id="PF00107">
    <property type="entry name" value="ADH_zinc_N"/>
    <property type="match status" value="1"/>
</dbReference>
<keyword evidence="5" id="KW-0560">Oxidoreductase</keyword>
<dbReference type="PANTHER" id="PTHR43350:SF19">
    <property type="entry name" value="D-GULOSIDE 3-DEHYDROGENASE"/>
    <property type="match status" value="1"/>
</dbReference>
<evidence type="ECO:0000256" key="5">
    <source>
        <dbReference type="ARBA" id="ARBA00023002"/>
    </source>
</evidence>
<dbReference type="InterPro" id="IPR000683">
    <property type="entry name" value="Gfo/Idh/MocA-like_OxRdtase_N"/>
</dbReference>
<comment type="caution">
    <text evidence="8">The sequence shown here is derived from an EMBL/GenBank/DDBJ whole genome shotgun (WGS) entry which is preliminary data.</text>
</comment>
<evidence type="ECO:0000259" key="7">
    <source>
        <dbReference type="Pfam" id="PF01408"/>
    </source>
</evidence>
<dbReference type="Pfam" id="PF01408">
    <property type="entry name" value="GFO_IDH_MocA"/>
    <property type="match status" value="1"/>
</dbReference>
<name>A0ABR4TR03_9PROT</name>
<protein>
    <recommendedName>
        <fullName evidence="10">Oxidoreductase</fullName>
    </recommendedName>
</protein>
<feature type="domain" description="Gfo/Idh/MocA-like oxidoreductase N-terminal" evidence="7">
    <location>
        <begin position="396"/>
        <end position="516"/>
    </location>
</feature>
<dbReference type="Gene3D" id="3.30.360.10">
    <property type="entry name" value="Dihydrodipicolinate Reductase, domain 2"/>
    <property type="match status" value="1"/>
</dbReference>
<accession>A0ABR4TR03</accession>
<dbReference type="InterPro" id="IPR013149">
    <property type="entry name" value="ADH-like_C"/>
</dbReference>
<evidence type="ECO:0000313" key="8">
    <source>
        <dbReference type="EMBL" id="KEO58128.1"/>
    </source>
</evidence>
<proteinExistence type="inferred from homology"/>